<keyword evidence="2" id="KW-0732">Signal</keyword>
<dbReference type="SUPFAM" id="SSF52833">
    <property type="entry name" value="Thioredoxin-like"/>
    <property type="match status" value="1"/>
</dbReference>
<sequence length="236" mass="25419">MENETQGQENKTMIPAAIIVAGLIIGGAIVYVNAPGANVPVGAGGFVNNGDAPAVNSSEVLKVREGDFILGSPTAKVVFIEYGDFQCPFCGRFAEQVKPQIVEQYVKTGKAAFVWRDFAFLGEESFRASEAARCAGEQEKFWDFHDYLFSHQNGENQGAFSDTNLKKFAVAIKLDQAKFNSCFDSGKYRKAVEDSTGEGRGIGVNGTPASFINGKMVGGAQPFSAFQSVIESELKK</sequence>
<dbReference type="InterPro" id="IPR036249">
    <property type="entry name" value="Thioredoxin-like_sf"/>
</dbReference>
<gene>
    <name evidence="8" type="ORF">A2W54_00015</name>
</gene>
<keyword evidence="4" id="KW-1015">Disulfide bond</keyword>
<name>A0A1F5WTQ0_9BACT</name>
<feature type="domain" description="Thioredoxin" evidence="7">
    <location>
        <begin position="41"/>
        <end position="235"/>
    </location>
</feature>
<dbReference type="PROSITE" id="PS51352">
    <property type="entry name" value="THIOREDOXIN_2"/>
    <property type="match status" value="1"/>
</dbReference>
<dbReference type="Pfam" id="PF13462">
    <property type="entry name" value="Thioredoxin_4"/>
    <property type="match status" value="1"/>
</dbReference>
<keyword evidence="6" id="KW-1133">Transmembrane helix</keyword>
<keyword evidence="5" id="KW-0676">Redox-active center</keyword>
<evidence type="ECO:0000256" key="2">
    <source>
        <dbReference type="ARBA" id="ARBA00022729"/>
    </source>
</evidence>
<dbReference type="Proteomes" id="UP000178425">
    <property type="component" value="Unassembled WGS sequence"/>
</dbReference>
<keyword evidence="3" id="KW-0560">Oxidoreductase</keyword>
<comment type="caution">
    <text evidence="8">The sequence shown here is derived from an EMBL/GenBank/DDBJ whole genome shotgun (WGS) entry which is preliminary data.</text>
</comment>
<evidence type="ECO:0000256" key="6">
    <source>
        <dbReference type="SAM" id="Phobius"/>
    </source>
</evidence>
<feature type="transmembrane region" description="Helical" evidence="6">
    <location>
        <begin position="12"/>
        <end position="32"/>
    </location>
</feature>
<evidence type="ECO:0000259" key="7">
    <source>
        <dbReference type="PROSITE" id="PS51352"/>
    </source>
</evidence>
<dbReference type="Gene3D" id="3.40.30.10">
    <property type="entry name" value="Glutaredoxin"/>
    <property type="match status" value="1"/>
</dbReference>
<accession>A0A1F5WTQ0</accession>
<evidence type="ECO:0000256" key="3">
    <source>
        <dbReference type="ARBA" id="ARBA00023002"/>
    </source>
</evidence>
<dbReference type="GO" id="GO:0016491">
    <property type="term" value="F:oxidoreductase activity"/>
    <property type="evidence" value="ECO:0007669"/>
    <property type="project" value="UniProtKB-KW"/>
</dbReference>
<reference evidence="8 9" key="1">
    <citation type="journal article" date="2016" name="Nat. Commun.">
        <title>Thousands of microbial genomes shed light on interconnected biogeochemical processes in an aquifer system.</title>
        <authorList>
            <person name="Anantharaman K."/>
            <person name="Brown C.T."/>
            <person name="Hug L.A."/>
            <person name="Sharon I."/>
            <person name="Castelle C.J."/>
            <person name="Probst A.J."/>
            <person name="Thomas B.C."/>
            <person name="Singh A."/>
            <person name="Wilkins M.J."/>
            <person name="Karaoz U."/>
            <person name="Brodie E.L."/>
            <person name="Williams K.H."/>
            <person name="Hubbard S.S."/>
            <person name="Banfield J.F."/>
        </authorList>
    </citation>
    <scope>NUCLEOTIDE SEQUENCE [LARGE SCALE GENOMIC DNA]</scope>
</reference>
<keyword evidence="6" id="KW-0472">Membrane</keyword>
<evidence type="ECO:0000313" key="8">
    <source>
        <dbReference type="EMBL" id="OGF79029.1"/>
    </source>
</evidence>
<dbReference type="InterPro" id="IPR012336">
    <property type="entry name" value="Thioredoxin-like_fold"/>
</dbReference>
<comment type="similarity">
    <text evidence="1">Belongs to the thioredoxin family. DsbA subfamily.</text>
</comment>
<dbReference type="InterPro" id="IPR013766">
    <property type="entry name" value="Thioredoxin_domain"/>
</dbReference>
<keyword evidence="6" id="KW-0812">Transmembrane</keyword>
<dbReference type="EMBL" id="MFHI01000012">
    <property type="protein sequence ID" value="OGF79029.1"/>
    <property type="molecule type" value="Genomic_DNA"/>
</dbReference>
<dbReference type="AlphaFoldDB" id="A0A1F5WTQ0"/>
<proteinExistence type="inferred from homology"/>
<dbReference type="PANTHER" id="PTHR13887">
    <property type="entry name" value="GLUTATHIONE S-TRANSFERASE KAPPA"/>
    <property type="match status" value="1"/>
</dbReference>
<evidence type="ECO:0000256" key="1">
    <source>
        <dbReference type="ARBA" id="ARBA00005791"/>
    </source>
</evidence>
<protein>
    <recommendedName>
        <fullName evidence="7">Thioredoxin domain-containing protein</fullName>
    </recommendedName>
</protein>
<evidence type="ECO:0000256" key="5">
    <source>
        <dbReference type="ARBA" id="ARBA00023284"/>
    </source>
</evidence>
<dbReference type="PANTHER" id="PTHR13887:SF14">
    <property type="entry name" value="DISULFIDE BOND FORMATION PROTEIN D"/>
    <property type="match status" value="1"/>
</dbReference>
<organism evidence="8 9">
    <name type="scientific">Candidatus Giovannonibacteria bacterium RIFCSPHIGHO2_02_43_13</name>
    <dbReference type="NCBI Taxonomy" id="1798330"/>
    <lineage>
        <taxon>Bacteria</taxon>
        <taxon>Candidatus Giovannoniibacteriota</taxon>
    </lineage>
</organism>
<evidence type="ECO:0000256" key="4">
    <source>
        <dbReference type="ARBA" id="ARBA00023157"/>
    </source>
</evidence>
<evidence type="ECO:0000313" key="9">
    <source>
        <dbReference type="Proteomes" id="UP000178425"/>
    </source>
</evidence>